<dbReference type="InterPro" id="IPR036388">
    <property type="entry name" value="WH-like_DNA-bd_sf"/>
</dbReference>
<dbReference type="Gene3D" id="1.10.10.10">
    <property type="entry name" value="Winged helix-like DNA-binding domain superfamily/Winged helix DNA-binding domain"/>
    <property type="match status" value="1"/>
</dbReference>
<dbReference type="InterPro" id="IPR000600">
    <property type="entry name" value="ROK"/>
</dbReference>
<proteinExistence type="inferred from homology"/>
<evidence type="ECO:0000313" key="2">
    <source>
        <dbReference type="EMBL" id="MBU3852246.1"/>
    </source>
</evidence>
<dbReference type="EMBL" id="JAHLFU010000007">
    <property type="protein sequence ID" value="MBU3852246.1"/>
    <property type="molecule type" value="Genomic_DNA"/>
</dbReference>
<sequence length="404" mass="44916">MLLDLLKEQENGNKNILIQRRIISYYAHHKTSTIPNLARELKLSVPTVTKALLEMCTEGDILNYGKVETTEGRPPTLYGLNPDIAYFIGVDVHLFELNIGIMDLSGELKQLSMNLPYRLENSDIARDQVSQYIAQFIQNSHLSKENILNVGINIPGRVNPISGYSYSWFNQTEIPLTKWFSDRLKVPVTIDNDTRAMIYGEQLNGCARGYENVIFINLSWGLGAGFILNGEVYTGRSGFSGELGHCNVFDNEILCHCGKKGCLETEVSGMALHRMVLESLKNGKASILQQKFASNEDLTLADIIEAICAEDPLCLELLEEIAVKLGRYLSALLNLLNPELVVIGGTLAAAGEFLLAPLRNSARKNTLSLIYHDSKIVLSDLQEQSGVIGACTLARRKVFDRFMN</sequence>
<dbReference type="SUPFAM" id="SSF53067">
    <property type="entry name" value="Actin-like ATPase domain"/>
    <property type="match status" value="1"/>
</dbReference>
<comment type="caution">
    <text evidence="2">The sequence shown here is derived from an EMBL/GenBank/DDBJ whole genome shotgun (WGS) entry which is preliminary data.</text>
</comment>
<dbReference type="InterPro" id="IPR043129">
    <property type="entry name" value="ATPase_NBD"/>
</dbReference>
<dbReference type="PANTHER" id="PTHR18964">
    <property type="entry name" value="ROK (REPRESSOR, ORF, KINASE) FAMILY"/>
    <property type="match status" value="1"/>
</dbReference>
<evidence type="ECO:0000313" key="3">
    <source>
        <dbReference type="Proteomes" id="UP000823865"/>
    </source>
</evidence>
<dbReference type="InterPro" id="IPR049874">
    <property type="entry name" value="ROK_cs"/>
</dbReference>
<dbReference type="Pfam" id="PF00480">
    <property type="entry name" value="ROK"/>
    <property type="match status" value="1"/>
</dbReference>
<name>A0A9E2P0G5_9BACT</name>
<dbReference type="AlphaFoldDB" id="A0A9E2P0G5"/>
<organism evidence="2 3">
    <name type="scientific">Candidatus Paraprevotella stercoravium</name>
    <dbReference type="NCBI Taxonomy" id="2838725"/>
    <lineage>
        <taxon>Bacteria</taxon>
        <taxon>Pseudomonadati</taxon>
        <taxon>Bacteroidota</taxon>
        <taxon>Bacteroidia</taxon>
        <taxon>Bacteroidales</taxon>
        <taxon>Prevotellaceae</taxon>
        <taxon>Paraprevotella</taxon>
    </lineage>
</organism>
<dbReference type="PANTHER" id="PTHR18964:SF149">
    <property type="entry name" value="BIFUNCTIONAL UDP-N-ACETYLGLUCOSAMINE 2-EPIMERASE_N-ACETYLMANNOSAMINE KINASE"/>
    <property type="match status" value="1"/>
</dbReference>
<reference evidence="2" key="1">
    <citation type="journal article" date="2021" name="PeerJ">
        <title>Extensive microbial diversity within the chicken gut microbiome revealed by metagenomics and culture.</title>
        <authorList>
            <person name="Gilroy R."/>
            <person name="Ravi A."/>
            <person name="Getino M."/>
            <person name="Pursley I."/>
            <person name="Horton D.L."/>
            <person name="Alikhan N.F."/>
            <person name="Baker D."/>
            <person name="Gharbi K."/>
            <person name="Hall N."/>
            <person name="Watson M."/>
            <person name="Adriaenssens E.M."/>
            <person name="Foster-Nyarko E."/>
            <person name="Jarju S."/>
            <person name="Secka A."/>
            <person name="Antonio M."/>
            <person name="Oren A."/>
            <person name="Chaudhuri R.R."/>
            <person name="La Ragione R."/>
            <person name="Hildebrand F."/>
            <person name="Pallen M.J."/>
        </authorList>
    </citation>
    <scope>NUCLEOTIDE SEQUENCE</scope>
    <source>
        <strain evidence="2">G3-2149</strain>
    </source>
</reference>
<evidence type="ECO:0000256" key="1">
    <source>
        <dbReference type="ARBA" id="ARBA00006479"/>
    </source>
</evidence>
<accession>A0A9E2P0G5</accession>
<dbReference type="SUPFAM" id="SSF46785">
    <property type="entry name" value="Winged helix' DNA-binding domain"/>
    <property type="match status" value="1"/>
</dbReference>
<protein>
    <submittedName>
        <fullName evidence="2">ROK family protein</fullName>
    </submittedName>
</protein>
<gene>
    <name evidence="2" type="ORF">H9789_00180</name>
</gene>
<dbReference type="Proteomes" id="UP000823865">
    <property type="component" value="Unassembled WGS sequence"/>
</dbReference>
<dbReference type="InterPro" id="IPR036390">
    <property type="entry name" value="WH_DNA-bd_sf"/>
</dbReference>
<reference evidence="2" key="2">
    <citation type="submission" date="2021-04" db="EMBL/GenBank/DDBJ databases">
        <authorList>
            <person name="Gilroy R."/>
        </authorList>
    </citation>
    <scope>NUCLEOTIDE SEQUENCE</scope>
    <source>
        <strain evidence="2">G3-2149</strain>
    </source>
</reference>
<dbReference type="PROSITE" id="PS01125">
    <property type="entry name" value="ROK"/>
    <property type="match status" value="1"/>
</dbReference>
<dbReference type="Gene3D" id="3.30.420.40">
    <property type="match status" value="2"/>
</dbReference>
<comment type="similarity">
    <text evidence="1">Belongs to the ROK (NagC/XylR) family.</text>
</comment>